<dbReference type="Proteomes" id="UP000032300">
    <property type="component" value="Chromosome"/>
</dbReference>
<evidence type="ECO:0000256" key="1">
    <source>
        <dbReference type="SAM" id="Phobius"/>
    </source>
</evidence>
<organism evidence="2 3">
    <name type="scientific">Sphingomonas hengshuiensis</name>
    <dbReference type="NCBI Taxonomy" id="1609977"/>
    <lineage>
        <taxon>Bacteria</taxon>
        <taxon>Pseudomonadati</taxon>
        <taxon>Pseudomonadota</taxon>
        <taxon>Alphaproteobacteria</taxon>
        <taxon>Sphingomonadales</taxon>
        <taxon>Sphingomonadaceae</taxon>
        <taxon>Sphingomonas</taxon>
    </lineage>
</organism>
<keyword evidence="1" id="KW-0472">Membrane</keyword>
<dbReference type="EMBL" id="CP010836">
    <property type="protein sequence ID" value="AJP73030.1"/>
    <property type="molecule type" value="Genomic_DNA"/>
</dbReference>
<name>A0A7U4JA21_9SPHN</name>
<reference evidence="2 3" key="1">
    <citation type="journal article" date="2015" name="Int. J. Syst. Evol. Microbiol.">
        <title>Sphingomonas hengshuiensis sp. nov., isolated from lake wetland.</title>
        <authorList>
            <person name="Wei S."/>
            <person name="Wang T."/>
            <person name="Liu H."/>
            <person name="Zhang C."/>
            <person name="Guo J."/>
            <person name="Wang Q."/>
            <person name="Liang K."/>
            <person name="Zhang Z."/>
        </authorList>
    </citation>
    <scope>NUCLEOTIDE SEQUENCE [LARGE SCALE GENOMIC DNA]</scope>
    <source>
        <strain evidence="2 3">WHSC-8</strain>
    </source>
</reference>
<gene>
    <name evidence="2" type="ORF">TS85_16350</name>
</gene>
<reference evidence="2 3" key="2">
    <citation type="submission" date="2015-02" db="EMBL/GenBank/DDBJ databases">
        <title>The complete genome of Sphingomonas hengshuiensis sp. WHSC-8 isolated from soil of Hengshui Lake.</title>
        <authorList>
            <person name="Wei S."/>
            <person name="Guo J."/>
            <person name="Su C."/>
            <person name="Wu R."/>
            <person name="Zhang Z."/>
            <person name="Liang K."/>
            <person name="Li H."/>
            <person name="Wang T."/>
            <person name="Liu H."/>
            <person name="Zhang C."/>
            <person name="Li Z."/>
            <person name="Wang Q."/>
            <person name="Meng J."/>
        </authorList>
    </citation>
    <scope>NUCLEOTIDE SEQUENCE [LARGE SCALE GENOMIC DNA]</scope>
    <source>
        <strain evidence="2 3">WHSC-8</strain>
    </source>
</reference>
<protein>
    <submittedName>
        <fullName evidence="2">Uncharacterized protein</fullName>
    </submittedName>
</protein>
<evidence type="ECO:0000313" key="3">
    <source>
        <dbReference type="Proteomes" id="UP000032300"/>
    </source>
</evidence>
<feature type="transmembrane region" description="Helical" evidence="1">
    <location>
        <begin position="58"/>
        <end position="75"/>
    </location>
</feature>
<dbReference type="KEGG" id="sphi:TS85_16350"/>
<dbReference type="RefSeq" id="WP_044333691.1">
    <property type="nucleotide sequence ID" value="NZ_CP010836.1"/>
</dbReference>
<evidence type="ECO:0000313" key="2">
    <source>
        <dbReference type="EMBL" id="AJP73030.1"/>
    </source>
</evidence>
<keyword evidence="1" id="KW-0812">Transmembrane</keyword>
<dbReference type="AlphaFoldDB" id="A0A7U4JA21"/>
<feature type="transmembrane region" description="Helical" evidence="1">
    <location>
        <begin position="30"/>
        <end position="52"/>
    </location>
</feature>
<proteinExistence type="predicted"/>
<keyword evidence="3" id="KW-1185">Reference proteome</keyword>
<sequence length="89" mass="10120">MTRAAPNAPRGIRPGYWFRPRRFGFGARPATWQGWVVTLVFVVAAALVANLASHRGEVYLVLLVPLVAALLWLIFTRTDGEWRWRWGGE</sequence>
<accession>A0A7U4JA21</accession>
<keyword evidence="1" id="KW-1133">Transmembrane helix</keyword>